<dbReference type="InterPro" id="IPR036890">
    <property type="entry name" value="HATPase_C_sf"/>
</dbReference>
<dbReference type="InterPro" id="IPR003660">
    <property type="entry name" value="HAMP_dom"/>
</dbReference>
<dbReference type="Gene3D" id="1.10.287.130">
    <property type="match status" value="1"/>
</dbReference>
<keyword evidence="10" id="KW-0067">ATP-binding</keyword>
<dbReference type="InterPro" id="IPR036097">
    <property type="entry name" value="HisK_dim/P_sf"/>
</dbReference>
<dbReference type="Pfam" id="PF00672">
    <property type="entry name" value="HAMP"/>
    <property type="match status" value="1"/>
</dbReference>
<evidence type="ECO:0000259" key="16">
    <source>
        <dbReference type="PROSITE" id="PS50885"/>
    </source>
</evidence>
<evidence type="ECO:0000313" key="17">
    <source>
        <dbReference type="EMBL" id="CAD2075481.1"/>
    </source>
</evidence>
<dbReference type="EC" id="2.7.13.3" evidence="3"/>
<gene>
    <name evidence="17" type="primary">arlS_1</name>
    <name evidence="17" type="ORF">JEOPIN946_01027</name>
</gene>
<keyword evidence="6" id="KW-0808">Transferase</keyword>
<dbReference type="PROSITE" id="PS50885">
    <property type="entry name" value="HAMP"/>
    <property type="match status" value="1"/>
</dbReference>
<evidence type="ECO:0000256" key="6">
    <source>
        <dbReference type="ARBA" id="ARBA00022679"/>
    </source>
</evidence>
<dbReference type="GO" id="GO:0005886">
    <property type="term" value="C:plasma membrane"/>
    <property type="evidence" value="ECO:0007669"/>
    <property type="project" value="UniProtKB-SubCell"/>
</dbReference>
<dbReference type="FunFam" id="3.30.565.10:FF:000006">
    <property type="entry name" value="Sensor histidine kinase WalK"/>
    <property type="match status" value="1"/>
</dbReference>
<dbReference type="RefSeq" id="WP_186077466.1">
    <property type="nucleotide sequence ID" value="NZ_CAJEWB010000010.1"/>
</dbReference>
<comment type="subcellular location">
    <subcellularLocation>
        <location evidence="2">Cell membrane</location>
        <topology evidence="2">Multi-pass membrane protein</topology>
    </subcellularLocation>
</comment>
<evidence type="ECO:0000256" key="9">
    <source>
        <dbReference type="ARBA" id="ARBA00022777"/>
    </source>
</evidence>
<keyword evidence="18" id="KW-1185">Reference proteome</keyword>
<dbReference type="CDD" id="cd00075">
    <property type="entry name" value="HATPase"/>
    <property type="match status" value="1"/>
</dbReference>
<keyword evidence="5" id="KW-0597">Phosphoprotein</keyword>
<dbReference type="Gene3D" id="3.30.565.10">
    <property type="entry name" value="Histidine kinase-like ATPase, C-terminal domain"/>
    <property type="match status" value="1"/>
</dbReference>
<feature type="domain" description="Histidine kinase" evidence="15">
    <location>
        <begin position="238"/>
        <end position="453"/>
    </location>
</feature>
<evidence type="ECO:0000256" key="13">
    <source>
        <dbReference type="ARBA" id="ARBA00023136"/>
    </source>
</evidence>
<dbReference type="CDD" id="cd00082">
    <property type="entry name" value="HisKA"/>
    <property type="match status" value="1"/>
</dbReference>
<evidence type="ECO:0000256" key="4">
    <source>
        <dbReference type="ARBA" id="ARBA00022475"/>
    </source>
</evidence>
<dbReference type="Proteomes" id="UP000588186">
    <property type="component" value="Unassembled WGS sequence"/>
</dbReference>
<evidence type="ECO:0000313" key="18">
    <source>
        <dbReference type="Proteomes" id="UP000588186"/>
    </source>
</evidence>
<feature type="domain" description="HAMP" evidence="16">
    <location>
        <begin position="177"/>
        <end position="230"/>
    </location>
</feature>
<dbReference type="PRINTS" id="PR00344">
    <property type="entry name" value="BCTRLSENSOR"/>
</dbReference>
<dbReference type="SMART" id="SM00387">
    <property type="entry name" value="HATPase_c"/>
    <property type="match status" value="1"/>
</dbReference>
<proteinExistence type="predicted"/>
<evidence type="ECO:0000256" key="10">
    <source>
        <dbReference type="ARBA" id="ARBA00022840"/>
    </source>
</evidence>
<evidence type="ECO:0000256" key="5">
    <source>
        <dbReference type="ARBA" id="ARBA00022553"/>
    </source>
</evidence>
<comment type="caution">
    <text evidence="17">The sequence shown here is derived from an EMBL/GenBank/DDBJ whole genome shotgun (WGS) entry which is preliminary data.</text>
</comment>
<dbReference type="FunFam" id="1.10.287.130:FF:000001">
    <property type="entry name" value="Two-component sensor histidine kinase"/>
    <property type="match status" value="1"/>
</dbReference>
<feature type="transmembrane region" description="Helical" evidence="14">
    <location>
        <begin position="12"/>
        <end position="36"/>
    </location>
</feature>
<keyword evidence="8" id="KW-0547">Nucleotide-binding</keyword>
<dbReference type="SUPFAM" id="SSF55874">
    <property type="entry name" value="ATPase domain of HSP90 chaperone/DNA topoisomerase II/histidine kinase"/>
    <property type="match status" value="1"/>
</dbReference>
<comment type="catalytic activity">
    <reaction evidence="1">
        <text>ATP + protein L-histidine = ADP + protein N-phospho-L-histidine.</text>
        <dbReference type="EC" id="2.7.13.3"/>
    </reaction>
</comment>
<dbReference type="InterPro" id="IPR003661">
    <property type="entry name" value="HisK_dim/P_dom"/>
</dbReference>
<evidence type="ECO:0000256" key="11">
    <source>
        <dbReference type="ARBA" id="ARBA00022989"/>
    </source>
</evidence>
<dbReference type="InterPro" id="IPR050398">
    <property type="entry name" value="HssS/ArlS-like"/>
</dbReference>
<protein>
    <recommendedName>
        <fullName evidence="3">histidine kinase</fullName>
        <ecNumber evidence="3">2.7.13.3</ecNumber>
    </recommendedName>
</protein>
<name>A0A6V7RCM1_9BACL</name>
<dbReference type="Gene3D" id="6.10.340.10">
    <property type="match status" value="1"/>
</dbReference>
<dbReference type="SUPFAM" id="SSF47384">
    <property type="entry name" value="Homodimeric domain of signal transducing histidine kinase"/>
    <property type="match status" value="1"/>
</dbReference>
<dbReference type="PANTHER" id="PTHR45528:SF12">
    <property type="entry name" value="SENSOR HISTIDINE KINASE ARSS"/>
    <property type="match status" value="1"/>
</dbReference>
<dbReference type="InterPro" id="IPR003594">
    <property type="entry name" value="HATPase_dom"/>
</dbReference>
<dbReference type="AlphaFoldDB" id="A0A6V7RCM1"/>
<dbReference type="Pfam" id="PF02518">
    <property type="entry name" value="HATPase_c"/>
    <property type="match status" value="1"/>
</dbReference>
<evidence type="ECO:0000256" key="8">
    <source>
        <dbReference type="ARBA" id="ARBA00022741"/>
    </source>
</evidence>
<evidence type="ECO:0000256" key="1">
    <source>
        <dbReference type="ARBA" id="ARBA00000085"/>
    </source>
</evidence>
<dbReference type="SUPFAM" id="SSF158472">
    <property type="entry name" value="HAMP domain-like"/>
    <property type="match status" value="1"/>
</dbReference>
<dbReference type="InterPro" id="IPR005467">
    <property type="entry name" value="His_kinase_dom"/>
</dbReference>
<dbReference type="PANTHER" id="PTHR45528">
    <property type="entry name" value="SENSOR HISTIDINE KINASE CPXA"/>
    <property type="match status" value="1"/>
</dbReference>
<dbReference type="Pfam" id="PF00512">
    <property type="entry name" value="HisKA"/>
    <property type="match status" value="1"/>
</dbReference>
<keyword evidence="13 14" id="KW-0472">Membrane</keyword>
<reference evidence="17 18" key="1">
    <citation type="submission" date="2020-07" db="EMBL/GenBank/DDBJ databases">
        <authorList>
            <person name="Criscuolo A."/>
        </authorList>
    </citation>
    <scope>NUCLEOTIDE SEQUENCE [LARGE SCALE GENOMIC DNA]</scope>
    <source>
        <strain evidence="17">CIP107946</strain>
    </source>
</reference>
<organism evidence="17 18">
    <name type="scientific">Phocicoccus pinnipedialis</name>
    <dbReference type="NCBI Taxonomy" id="110845"/>
    <lineage>
        <taxon>Bacteria</taxon>
        <taxon>Bacillati</taxon>
        <taxon>Bacillota</taxon>
        <taxon>Bacilli</taxon>
        <taxon>Bacillales</taxon>
        <taxon>Salinicoccaceae</taxon>
        <taxon>Phocicoccus</taxon>
    </lineage>
</organism>
<accession>A0A6V7RCM1</accession>
<dbReference type="InterPro" id="IPR004358">
    <property type="entry name" value="Sig_transdc_His_kin-like_C"/>
</dbReference>
<sequence>MKQSLRTRWMRLSILIITGSFILFSTFLIYATSIYLKDLEYRSADRSVKEMKMLYETTPINNISEREIYSNLFDNQRFILFTANGDEVYQWPIRDEASFKLTQEEITSGSTMTREFNNEKYLVSTERVQSNYWNGYIAVIHPLKEYFTVLQMIVIIATLVGFISISITSVISFFFSNQMVRPIRRFTKQLQDVENNGFSERLNLTTNIDEIDLMVESFNKMMTALESSYNSQKQFVEDASHELRTPLQIVQGHLNLINRWGKNNPDVLEESLNISIVELNRIQKLVEELLQLTKSEKTEPLELTEFDVNEDIKGRIEAMKKIHPDYTFILDLSKKPIYLKMSQYQFEQILIIFLDNAIKYDTINKTIKVSTFLDKYKHRHISITDYGIGIPDDEQVKVFNRFYRVDKSRSREQGGNGLGLSIAQKIIESNMGSVKIESVEGEHTTIRITFPPR</sequence>
<evidence type="ECO:0000256" key="14">
    <source>
        <dbReference type="SAM" id="Phobius"/>
    </source>
</evidence>
<dbReference type="SMART" id="SM00304">
    <property type="entry name" value="HAMP"/>
    <property type="match status" value="1"/>
</dbReference>
<evidence type="ECO:0000256" key="3">
    <source>
        <dbReference type="ARBA" id="ARBA00012438"/>
    </source>
</evidence>
<evidence type="ECO:0000256" key="7">
    <source>
        <dbReference type="ARBA" id="ARBA00022692"/>
    </source>
</evidence>
<evidence type="ECO:0000256" key="12">
    <source>
        <dbReference type="ARBA" id="ARBA00023012"/>
    </source>
</evidence>
<keyword evidence="12" id="KW-0902">Two-component regulatory system</keyword>
<dbReference type="GO" id="GO:0005524">
    <property type="term" value="F:ATP binding"/>
    <property type="evidence" value="ECO:0007669"/>
    <property type="project" value="UniProtKB-KW"/>
</dbReference>
<dbReference type="EMBL" id="CAJEWB010000010">
    <property type="protein sequence ID" value="CAD2075481.1"/>
    <property type="molecule type" value="Genomic_DNA"/>
</dbReference>
<keyword evidence="9 17" id="KW-0418">Kinase</keyword>
<dbReference type="CDD" id="cd06225">
    <property type="entry name" value="HAMP"/>
    <property type="match status" value="1"/>
</dbReference>
<feature type="transmembrane region" description="Helical" evidence="14">
    <location>
        <begin position="152"/>
        <end position="175"/>
    </location>
</feature>
<evidence type="ECO:0000259" key="15">
    <source>
        <dbReference type="PROSITE" id="PS50109"/>
    </source>
</evidence>
<keyword evidence="7 14" id="KW-0812">Transmembrane</keyword>
<evidence type="ECO:0000256" key="2">
    <source>
        <dbReference type="ARBA" id="ARBA00004651"/>
    </source>
</evidence>
<keyword evidence="11 14" id="KW-1133">Transmembrane helix</keyword>
<keyword evidence="4" id="KW-1003">Cell membrane</keyword>
<dbReference type="SMART" id="SM00388">
    <property type="entry name" value="HisKA"/>
    <property type="match status" value="1"/>
</dbReference>
<dbReference type="GO" id="GO:0000155">
    <property type="term" value="F:phosphorelay sensor kinase activity"/>
    <property type="evidence" value="ECO:0007669"/>
    <property type="project" value="InterPro"/>
</dbReference>
<dbReference type="PROSITE" id="PS50109">
    <property type="entry name" value="HIS_KIN"/>
    <property type="match status" value="1"/>
</dbReference>